<evidence type="ECO:0000256" key="2">
    <source>
        <dbReference type="SAM" id="MobiDB-lite"/>
    </source>
</evidence>
<dbReference type="Proteomes" id="UP000054937">
    <property type="component" value="Unassembled WGS sequence"/>
</dbReference>
<evidence type="ECO:0000313" key="3">
    <source>
        <dbReference type="EMBL" id="KRX02071.1"/>
    </source>
</evidence>
<proteinExistence type="predicted"/>
<comment type="caution">
    <text evidence="3">The sequence shown here is derived from an EMBL/GenBank/DDBJ whole genome shotgun (WGS) entry which is preliminary data.</text>
</comment>
<keyword evidence="1" id="KW-0175">Coiled coil</keyword>
<feature type="coiled-coil region" evidence="1">
    <location>
        <begin position="237"/>
        <end position="300"/>
    </location>
</feature>
<name>A0A0V0QIS2_PSEPJ</name>
<dbReference type="EMBL" id="LDAU01000158">
    <property type="protein sequence ID" value="KRX02071.1"/>
    <property type="molecule type" value="Genomic_DNA"/>
</dbReference>
<sequence>MEMEAIKNKKQKQDMVQKKKVRNGFQKEEIDLERHKNYPFTRFVKPIGEIESSEKSITRKHHLLKSELNSKQNKFYQKFSNIPFYDYQMNFLFKQYKQRQIEQQNQAPELQKNIGDLTLDQQVQEQKRKLKQIEKAYYNYEIATMNQKRKKKGKKGQHNFQNENEGQNQQQDQNQNQLDSDKEFQQEQKNLFLKMEDPDKYKRRQEKLRAQNEALYGEINLKGEDDNRSDRSEDSILEKQYEEKKEFEEKLRQFTIDQNKNQNKNIKVNNEGKKEIENLNQNQKQNYKKLNAQQLDQKNKFLMARQPKNYLRINDMQKWIQNQNRNKLNKSVNFSTKNQNQKYQKQNKNSGIFSDLQSDGKKIQELKANTIEIKERQKSLYV</sequence>
<feature type="region of interest" description="Disordered" evidence="2">
    <location>
        <begin position="326"/>
        <end position="355"/>
    </location>
</feature>
<keyword evidence="4" id="KW-1185">Reference proteome</keyword>
<feature type="compositionally biased region" description="Basic and acidic residues" evidence="2">
    <location>
        <begin position="1"/>
        <end position="17"/>
    </location>
</feature>
<reference evidence="3 4" key="1">
    <citation type="journal article" date="2015" name="Sci. Rep.">
        <title>Genome of the facultative scuticociliatosis pathogen Pseudocohnilembus persalinus provides insight into its virulence through horizontal gene transfer.</title>
        <authorList>
            <person name="Xiong J."/>
            <person name="Wang G."/>
            <person name="Cheng J."/>
            <person name="Tian M."/>
            <person name="Pan X."/>
            <person name="Warren A."/>
            <person name="Jiang C."/>
            <person name="Yuan D."/>
            <person name="Miao W."/>
        </authorList>
    </citation>
    <scope>NUCLEOTIDE SEQUENCE [LARGE SCALE GENOMIC DNA]</scope>
    <source>
        <strain evidence="3">36N120E</strain>
    </source>
</reference>
<feature type="compositionally biased region" description="Low complexity" evidence="2">
    <location>
        <begin position="158"/>
        <end position="177"/>
    </location>
</feature>
<feature type="compositionally biased region" description="Basic residues" evidence="2">
    <location>
        <begin position="147"/>
        <end position="157"/>
    </location>
</feature>
<accession>A0A0V0QIS2</accession>
<dbReference type="InParanoid" id="A0A0V0QIS2"/>
<evidence type="ECO:0000313" key="4">
    <source>
        <dbReference type="Proteomes" id="UP000054937"/>
    </source>
</evidence>
<feature type="region of interest" description="Disordered" evidence="2">
    <location>
        <begin position="1"/>
        <end position="20"/>
    </location>
</feature>
<feature type="compositionally biased region" description="Polar residues" evidence="2">
    <location>
        <begin position="326"/>
        <end position="336"/>
    </location>
</feature>
<protein>
    <submittedName>
        <fullName evidence="3">Uncharacterized protein</fullName>
    </submittedName>
</protein>
<feature type="compositionally biased region" description="Low complexity" evidence="2">
    <location>
        <begin position="337"/>
        <end position="349"/>
    </location>
</feature>
<feature type="region of interest" description="Disordered" evidence="2">
    <location>
        <begin position="147"/>
        <end position="181"/>
    </location>
</feature>
<evidence type="ECO:0000256" key="1">
    <source>
        <dbReference type="SAM" id="Coils"/>
    </source>
</evidence>
<organism evidence="3 4">
    <name type="scientific">Pseudocohnilembus persalinus</name>
    <name type="common">Ciliate</name>
    <dbReference type="NCBI Taxonomy" id="266149"/>
    <lineage>
        <taxon>Eukaryota</taxon>
        <taxon>Sar</taxon>
        <taxon>Alveolata</taxon>
        <taxon>Ciliophora</taxon>
        <taxon>Intramacronucleata</taxon>
        <taxon>Oligohymenophorea</taxon>
        <taxon>Scuticociliatia</taxon>
        <taxon>Philasterida</taxon>
        <taxon>Pseudocohnilembidae</taxon>
        <taxon>Pseudocohnilembus</taxon>
    </lineage>
</organism>
<gene>
    <name evidence="3" type="ORF">PPERSA_03133</name>
</gene>
<dbReference type="AlphaFoldDB" id="A0A0V0QIS2"/>